<gene>
    <name evidence="4" type="ORF">FSC37_09715</name>
</gene>
<protein>
    <submittedName>
        <fullName evidence="4">Thioesterase</fullName>
    </submittedName>
</protein>
<dbReference type="InterPro" id="IPR012223">
    <property type="entry name" value="TEII"/>
</dbReference>
<feature type="domain" description="Thioesterase" evidence="3">
    <location>
        <begin position="19"/>
        <end position="125"/>
    </location>
</feature>
<dbReference type="SUPFAM" id="SSF53474">
    <property type="entry name" value="alpha/beta-Hydrolases"/>
    <property type="match status" value="1"/>
</dbReference>
<feature type="region of interest" description="Disordered" evidence="2">
    <location>
        <begin position="120"/>
        <end position="140"/>
    </location>
</feature>
<dbReference type="EMBL" id="VOPW01000001">
    <property type="protein sequence ID" value="TXC66112.1"/>
    <property type="molecule type" value="Genomic_DNA"/>
</dbReference>
<evidence type="ECO:0000259" key="3">
    <source>
        <dbReference type="Pfam" id="PF00975"/>
    </source>
</evidence>
<dbReference type="InterPro" id="IPR029058">
    <property type="entry name" value="AB_hydrolase_fold"/>
</dbReference>
<sequence>MAKVAWVQRFAPRPACDLRLVCFHHAGVGAAVYRPWAVDLPPDVEVCAIELPGRGSRLREAPLDSVARIVSELIPHLQAEVDRPFAFFGHSMGAVLAYETAVALSAAGGPVPQHLFVSGRRPPHVPDPLPPSVASVMPTS</sequence>
<organism evidence="4 5">
    <name type="scientific">Piscinibacter aquaticus</name>
    <dbReference type="NCBI Taxonomy" id="392597"/>
    <lineage>
        <taxon>Bacteria</taxon>
        <taxon>Pseudomonadati</taxon>
        <taxon>Pseudomonadota</taxon>
        <taxon>Betaproteobacteria</taxon>
        <taxon>Burkholderiales</taxon>
        <taxon>Sphaerotilaceae</taxon>
        <taxon>Piscinibacter</taxon>
    </lineage>
</organism>
<comment type="similarity">
    <text evidence="1">Belongs to the thioesterase family.</text>
</comment>
<proteinExistence type="inferred from homology"/>
<dbReference type="AlphaFoldDB" id="A0A5C6TZI2"/>
<reference evidence="4 5" key="1">
    <citation type="submission" date="2019-08" db="EMBL/GenBank/DDBJ databases">
        <authorList>
            <person name="Khan S.A."/>
            <person name="Jeon C.O."/>
            <person name="Jeong S.E."/>
        </authorList>
    </citation>
    <scope>NUCLEOTIDE SEQUENCE [LARGE SCALE GENOMIC DNA]</scope>
    <source>
        <strain evidence="5">IMCC1728</strain>
    </source>
</reference>
<accession>A0A5C6TZI2</accession>
<dbReference type="Proteomes" id="UP000321832">
    <property type="component" value="Unassembled WGS sequence"/>
</dbReference>
<evidence type="ECO:0000313" key="4">
    <source>
        <dbReference type="EMBL" id="TXC66112.1"/>
    </source>
</evidence>
<keyword evidence="5" id="KW-1185">Reference proteome</keyword>
<evidence type="ECO:0000256" key="1">
    <source>
        <dbReference type="ARBA" id="ARBA00007169"/>
    </source>
</evidence>
<dbReference type="Pfam" id="PF00975">
    <property type="entry name" value="Thioesterase"/>
    <property type="match status" value="1"/>
</dbReference>
<comment type="caution">
    <text evidence="4">The sequence shown here is derived from an EMBL/GenBank/DDBJ whole genome shotgun (WGS) entry which is preliminary data.</text>
</comment>
<dbReference type="PANTHER" id="PTHR11487:SF0">
    <property type="entry name" value="S-ACYL FATTY ACID SYNTHASE THIOESTERASE, MEDIUM CHAIN"/>
    <property type="match status" value="1"/>
</dbReference>
<name>A0A5C6TZI2_9BURK</name>
<evidence type="ECO:0000313" key="5">
    <source>
        <dbReference type="Proteomes" id="UP000321832"/>
    </source>
</evidence>
<dbReference type="Gene3D" id="3.40.50.1820">
    <property type="entry name" value="alpha/beta hydrolase"/>
    <property type="match status" value="1"/>
</dbReference>
<dbReference type="PANTHER" id="PTHR11487">
    <property type="entry name" value="THIOESTERASE"/>
    <property type="match status" value="1"/>
</dbReference>
<evidence type="ECO:0000256" key="2">
    <source>
        <dbReference type="SAM" id="MobiDB-lite"/>
    </source>
</evidence>
<dbReference type="GO" id="GO:0008610">
    <property type="term" value="P:lipid biosynthetic process"/>
    <property type="evidence" value="ECO:0007669"/>
    <property type="project" value="TreeGrafter"/>
</dbReference>
<dbReference type="InterPro" id="IPR001031">
    <property type="entry name" value="Thioesterase"/>
</dbReference>